<evidence type="ECO:0000256" key="4">
    <source>
        <dbReference type="ARBA" id="ARBA00022801"/>
    </source>
</evidence>
<dbReference type="SUPFAM" id="SSF53474">
    <property type="entry name" value="alpha/beta-Hydrolases"/>
    <property type="match status" value="2"/>
</dbReference>
<dbReference type="PANTHER" id="PTHR11010">
    <property type="entry name" value="PROTEASE S28 PRO-X CARBOXYPEPTIDASE-RELATED"/>
    <property type="match status" value="1"/>
</dbReference>
<keyword evidence="3" id="KW-0732">Signal</keyword>
<dbReference type="Pfam" id="PF05577">
    <property type="entry name" value="Peptidase_S28"/>
    <property type="match status" value="1"/>
</dbReference>
<name>A0A914D3F7_9BILA</name>
<keyword evidence="2" id="KW-0645">Protease</keyword>
<dbReference type="InterPro" id="IPR029058">
    <property type="entry name" value="AB_hydrolase_fold"/>
</dbReference>
<reference evidence="8" key="1">
    <citation type="submission" date="2022-11" db="UniProtKB">
        <authorList>
            <consortium name="WormBaseParasite"/>
        </authorList>
    </citation>
    <scope>IDENTIFICATION</scope>
</reference>
<accession>A0A914D3F7</accession>
<protein>
    <submittedName>
        <fullName evidence="8">Lysosomal Pro-X carboxypeptidase</fullName>
    </submittedName>
</protein>
<comment type="similarity">
    <text evidence="1">Belongs to the peptidase S28 family.</text>
</comment>
<keyword evidence="4" id="KW-0378">Hydrolase</keyword>
<proteinExistence type="inferred from homology"/>
<evidence type="ECO:0000256" key="3">
    <source>
        <dbReference type="ARBA" id="ARBA00022729"/>
    </source>
</evidence>
<evidence type="ECO:0000313" key="7">
    <source>
        <dbReference type="Proteomes" id="UP000887540"/>
    </source>
</evidence>
<dbReference type="AlphaFoldDB" id="A0A914D3F7"/>
<dbReference type="PANTHER" id="PTHR11010:SF38">
    <property type="entry name" value="LYSOSOMAL PRO-X CARBOXYPEPTIDASE"/>
    <property type="match status" value="1"/>
</dbReference>
<evidence type="ECO:0000256" key="5">
    <source>
        <dbReference type="ARBA" id="ARBA00022825"/>
    </source>
</evidence>
<dbReference type="WBParaSite" id="ACRNAN_scaffold1719.g15628.t1">
    <property type="protein sequence ID" value="ACRNAN_scaffold1719.g15628.t1"/>
    <property type="gene ID" value="ACRNAN_scaffold1719.g15628"/>
</dbReference>
<keyword evidence="6" id="KW-0325">Glycoprotein</keyword>
<dbReference type="GO" id="GO:0070008">
    <property type="term" value="F:serine-type exopeptidase activity"/>
    <property type="evidence" value="ECO:0007669"/>
    <property type="project" value="InterPro"/>
</dbReference>
<dbReference type="FunFam" id="1.20.120.980:FF:000007">
    <property type="entry name" value="Predicted protein"/>
    <property type="match status" value="1"/>
</dbReference>
<evidence type="ECO:0000256" key="6">
    <source>
        <dbReference type="ARBA" id="ARBA00023180"/>
    </source>
</evidence>
<keyword evidence="7" id="KW-1185">Reference proteome</keyword>
<dbReference type="GO" id="GO:0006508">
    <property type="term" value="P:proteolysis"/>
    <property type="evidence" value="ECO:0007669"/>
    <property type="project" value="UniProtKB-KW"/>
</dbReference>
<evidence type="ECO:0000313" key="8">
    <source>
        <dbReference type="WBParaSite" id="ACRNAN_scaffold1719.g15628.t1"/>
    </source>
</evidence>
<keyword evidence="5" id="KW-0720">Serine protease</keyword>
<sequence length="472" mass="53268">MPIDHFSFTNNITFRLRYLINTESFKSNGPIFFYTGNEGDVEGFAKNTGFMWDIAPEFSAAVVFAEHRFYGKTQPFGNNSYAKVANLGYLSSEQALADFVELINYLKNERIPFAKNSPLIVFGGSYGGMLAAWMRTKYPHVVDGAIAASAPVFWFRNSHIPEDIFDRIVTRTFVNSGCSLKNILAAWRSIQLLAKTDNGRTWLNNKFKIEEKSKLIEESDAKALIGFAKEAMESMAMVDYPYEADFLSPLPGWPVKEACKFFNKANLNGDKESAEQIYKLLNLYYNSTGKTETLCVKPDKCSGAYAALGDPLGWPWQACTEMVMPQCSSGPPNDFFLKDCPFTLDKFTQDCLATFNYTGYTPGLMRPDFVINNYGSRFPTATNIVFSNGYLDPWSGGGWRLYPTTKGTLVSLIVEDGAHHYDLRGSHPNDTSSVKEVRNLEKLHISRWIREAKRANKRHLKISKKNVNKVPF</sequence>
<organism evidence="7 8">
    <name type="scientific">Acrobeloides nanus</name>
    <dbReference type="NCBI Taxonomy" id="290746"/>
    <lineage>
        <taxon>Eukaryota</taxon>
        <taxon>Metazoa</taxon>
        <taxon>Ecdysozoa</taxon>
        <taxon>Nematoda</taxon>
        <taxon>Chromadorea</taxon>
        <taxon>Rhabditida</taxon>
        <taxon>Tylenchina</taxon>
        <taxon>Cephalobomorpha</taxon>
        <taxon>Cephaloboidea</taxon>
        <taxon>Cephalobidae</taxon>
        <taxon>Acrobeloides</taxon>
    </lineage>
</organism>
<dbReference type="GO" id="GO:0008239">
    <property type="term" value="F:dipeptidyl-peptidase activity"/>
    <property type="evidence" value="ECO:0007669"/>
    <property type="project" value="TreeGrafter"/>
</dbReference>
<dbReference type="Proteomes" id="UP000887540">
    <property type="component" value="Unplaced"/>
</dbReference>
<dbReference type="InterPro" id="IPR042269">
    <property type="entry name" value="Ser_carbopepase_S28_SKS"/>
</dbReference>
<dbReference type="InterPro" id="IPR008758">
    <property type="entry name" value="Peptidase_S28"/>
</dbReference>
<dbReference type="Gene3D" id="1.20.120.980">
    <property type="entry name" value="Serine carboxypeptidase S28, SKS domain"/>
    <property type="match status" value="1"/>
</dbReference>
<evidence type="ECO:0000256" key="1">
    <source>
        <dbReference type="ARBA" id="ARBA00011079"/>
    </source>
</evidence>
<evidence type="ECO:0000256" key="2">
    <source>
        <dbReference type="ARBA" id="ARBA00022670"/>
    </source>
</evidence>
<dbReference type="Gene3D" id="3.40.50.1820">
    <property type="entry name" value="alpha/beta hydrolase"/>
    <property type="match status" value="1"/>
</dbReference>